<dbReference type="GO" id="GO:0005886">
    <property type="term" value="C:plasma membrane"/>
    <property type="evidence" value="ECO:0007669"/>
    <property type="project" value="UniProtKB-SubCell"/>
</dbReference>
<evidence type="ECO:0000256" key="6">
    <source>
        <dbReference type="SAM" id="Phobius"/>
    </source>
</evidence>
<sequence>MEADMQASGPARADVSGKLALDRTRLAYERTMLSWVRTATALITFGFSIQQFFRITRADEPGAVRSTVPHMFGSFMVVTGLIALFLAVLEHRSAIASLRSQYPPFLGYPAPTRSHARILAAVIGLLGVAALVLIHMPVRT</sequence>
<dbReference type="InterPro" id="IPR003807">
    <property type="entry name" value="DUF202"/>
</dbReference>
<keyword evidence="4 6" id="KW-1133">Transmembrane helix</keyword>
<proteinExistence type="predicted"/>
<evidence type="ECO:0000256" key="2">
    <source>
        <dbReference type="ARBA" id="ARBA00022475"/>
    </source>
</evidence>
<keyword evidence="9" id="KW-1185">Reference proteome</keyword>
<feature type="transmembrane region" description="Helical" evidence="6">
    <location>
        <begin position="32"/>
        <end position="50"/>
    </location>
</feature>
<evidence type="ECO:0000256" key="1">
    <source>
        <dbReference type="ARBA" id="ARBA00004651"/>
    </source>
</evidence>
<comment type="caution">
    <text evidence="8">The sequence shown here is derived from an EMBL/GenBank/DDBJ whole genome shotgun (WGS) entry which is preliminary data.</text>
</comment>
<evidence type="ECO:0000256" key="5">
    <source>
        <dbReference type="ARBA" id="ARBA00023136"/>
    </source>
</evidence>
<reference evidence="8 9" key="1">
    <citation type="submission" date="2020-08" db="EMBL/GenBank/DDBJ databases">
        <title>Genomic Encyclopedia of Type Strains, Phase IV (KMG-IV): sequencing the most valuable type-strain genomes for metagenomic binning, comparative biology and taxonomic classification.</title>
        <authorList>
            <person name="Goeker M."/>
        </authorList>
    </citation>
    <scope>NUCLEOTIDE SEQUENCE [LARGE SCALE GENOMIC DNA]</scope>
    <source>
        <strain evidence="8 9">DSM 25966</strain>
    </source>
</reference>
<evidence type="ECO:0000256" key="4">
    <source>
        <dbReference type="ARBA" id="ARBA00022989"/>
    </source>
</evidence>
<dbReference type="AlphaFoldDB" id="A0A840AVV9"/>
<accession>A0A840AVV9</accession>
<keyword evidence="2" id="KW-1003">Cell membrane</keyword>
<feature type="transmembrane region" description="Helical" evidence="6">
    <location>
        <begin position="70"/>
        <end position="89"/>
    </location>
</feature>
<evidence type="ECO:0000256" key="3">
    <source>
        <dbReference type="ARBA" id="ARBA00022692"/>
    </source>
</evidence>
<evidence type="ECO:0000313" key="9">
    <source>
        <dbReference type="Proteomes" id="UP000553963"/>
    </source>
</evidence>
<keyword evidence="3 6" id="KW-0812">Transmembrane</keyword>
<dbReference type="RefSeq" id="WP_183401026.1">
    <property type="nucleotide sequence ID" value="NZ_JACIDS010000006.1"/>
</dbReference>
<feature type="transmembrane region" description="Helical" evidence="6">
    <location>
        <begin position="118"/>
        <end position="138"/>
    </location>
</feature>
<keyword evidence="5 6" id="KW-0472">Membrane</keyword>
<name>A0A840AVV9_9HYPH</name>
<dbReference type="InterPro" id="IPR052053">
    <property type="entry name" value="IM_YidH-like"/>
</dbReference>
<dbReference type="PANTHER" id="PTHR34187">
    <property type="entry name" value="FGR18P"/>
    <property type="match status" value="1"/>
</dbReference>
<protein>
    <submittedName>
        <fullName evidence="8">Putative membrane protein</fullName>
    </submittedName>
</protein>
<dbReference type="Proteomes" id="UP000553963">
    <property type="component" value="Unassembled WGS sequence"/>
</dbReference>
<dbReference type="EMBL" id="JACIDS010000006">
    <property type="protein sequence ID" value="MBB3933363.1"/>
    <property type="molecule type" value="Genomic_DNA"/>
</dbReference>
<dbReference type="Pfam" id="PF02656">
    <property type="entry name" value="DUF202"/>
    <property type="match status" value="1"/>
</dbReference>
<feature type="domain" description="DUF202" evidence="7">
    <location>
        <begin position="23"/>
        <end position="93"/>
    </location>
</feature>
<evidence type="ECO:0000313" key="8">
    <source>
        <dbReference type="EMBL" id="MBB3933363.1"/>
    </source>
</evidence>
<comment type="subcellular location">
    <subcellularLocation>
        <location evidence="1">Cell membrane</location>
        <topology evidence="1">Multi-pass membrane protein</topology>
    </subcellularLocation>
</comment>
<organism evidence="8 9">
    <name type="scientific">Kaistia hirudinis</name>
    <dbReference type="NCBI Taxonomy" id="1293440"/>
    <lineage>
        <taxon>Bacteria</taxon>
        <taxon>Pseudomonadati</taxon>
        <taxon>Pseudomonadota</taxon>
        <taxon>Alphaproteobacteria</taxon>
        <taxon>Hyphomicrobiales</taxon>
        <taxon>Kaistiaceae</taxon>
        <taxon>Kaistia</taxon>
    </lineage>
</organism>
<gene>
    <name evidence="8" type="ORF">GGR25_004436</name>
</gene>
<evidence type="ECO:0000259" key="7">
    <source>
        <dbReference type="Pfam" id="PF02656"/>
    </source>
</evidence>
<dbReference type="PANTHER" id="PTHR34187:SF2">
    <property type="entry name" value="DUF202 DOMAIN-CONTAINING PROTEIN"/>
    <property type="match status" value="1"/>
</dbReference>